<evidence type="ECO:0000256" key="4">
    <source>
        <dbReference type="ARBA" id="ARBA00022553"/>
    </source>
</evidence>
<organism evidence="9 10">
    <name type="scientific">Arthrobacter psychrolactophilus</name>
    <dbReference type="NCBI Taxonomy" id="92442"/>
    <lineage>
        <taxon>Bacteria</taxon>
        <taxon>Bacillati</taxon>
        <taxon>Actinomycetota</taxon>
        <taxon>Actinomycetes</taxon>
        <taxon>Micrococcales</taxon>
        <taxon>Micrococcaceae</taxon>
        <taxon>Arthrobacter</taxon>
    </lineage>
</organism>
<accession>A0A2V5JGQ0</accession>
<dbReference type="RefSeq" id="WP_110484561.1">
    <property type="nucleotide sequence ID" value="NZ_QJVC01000004.1"/>
</dbReference>
<dbReference type="InterPro" id="IPR004358">
    <property type="entry name" value="Sig_transdc_His_kin-like_C"/>
</dbReference>
<dbReference type="SUPFAM" id="SSF47384">
    <property type="entry name" value="Homodimeric domain of signal transducing histidine kinase"/>
    <property type="match status" value="1"/>
</dbReference>
<comment type="catalytic activity">
    <reaction evidence="1">
        <text>ATP + protein L-histidine = ADP + protein N-phospho-L-histidine.</text>
        <dbReference type="EC" id="2.7.13.3"/>
    </reaction>
</comment>
<proteinExistence type="predicted"/>
<dbReference type="PANTHER" id="PTHR43547">
    <property type="entry name" value="TWO-COMPONENT HISTIDINE KINASE"/>
    <property type="match status" value="1"/>
</dbReference>
<keyword evidence="10" id="KW-1185">Reference proteome</keyword>
<dbReference type="EC" id="2.7.13.3" evidence="3"/>
<dbReference type="GO" id="GO:0000155">
    <property type="term" value="F:phosphorelay sensor kinase activity"/>
    <property type="evidence" value="ECO:0007669"/>
    <property type="project" value="InterPro"/>
</dbReference>
<feature type="transmembrane region" description="Helical" evidence="7">
    <location>
        <begin position="55"/>
        <end position="73"/>
    </location>
</feature>
<gene>
    <name evidence="9" type="ORF">CVS30_06700</name>
</gene>
<keyword evidence="7" id="KW-1133">Transmembrane helix</keyword>
<dbReference type="PRINTS" id="PR00344">
    <property type="entry name" value="BCTRLSENSOR"/>
</dbReference>
<evidence type="ECO:0000313" key="10">
    <source>
        <dbReference type="Proteomes" id="UP000247980"/>
    </source>
</evidence>
<name>A0A2V5JGQ0_9MICC</name>
<evidence type="ECO:0000256" key="2">
    <source>
        <dbReference type="ARBA" id="ARBA00004236"/>
    </source>
</evidence>
<dbReference type="InterPro" id="IPR036097">
    <property type="entry name" value="HisK_dim/P_sf"/>
</dbReference>
<evidence type="ECO:0000256" key="3">
    <source>
        <dbReference type="ARBA" id="ARBA00012438"/>
    </source>
</evidence>
<dbReference type="SUPFAM" id="SSF55874">
    <property type="entry name" value="ATPase domain of HSP90 chaperone/DNA topoisomerase II/histidine kinase"/>
    <property type="match status" value="1"/>
</dbReference>
<evidence type="ECO:0000256" key="1">
    <source>
        <dbReference type="ARBA" id="ARBA00000085"/>
    </source>
</evidence>
<dbReference type="PROSITE" id="PS50109">
    <property type="entry name" value="HIS_KIN"/>
    <property type="match status" value="1"/>
</dbReference>
<feature type="domain" description="Histidine kinase" evidence="8">
    <location>
        <begin position="98"/>
        <end position="310"/>
    </location>
</feature>
<dbReference type="AlphaFoldDB" id="A0A2V5JGQ0"/>
<dbReference type="Gene3D" id="1.10.287.130">
    <property type="match status" value="1"/>
</dbReference>
<keyword evidence="6" id="KW-0902">Two-component regulatory system</keyword>
<evidence type="ECO:0000256" key="7">
    <source>
        <dbReference type="SAM" id="Phobius"/>
    </source>
</evidence>
<dbReference type="GO" id="GO:0005886">
    <property type="term" value="C:plasma membrane"/>
    <property type="evidence" value="ECO:0007669"/>
    <property type="project" value="UniProtKB-SubCell"/>
</dbReference>
<comment type="subcellular location">
    <subcellularLocation>
        <location evidence="2">Cell membrane</location>
    </subcellularLocation>
</comment>
<keyword evidence="7" id="KW-0812">Transmembrane</keyword>
<keyword evidence="5 9" id="KW-0808">Transferase</keyword>
<dbReference type="PANTHER" id="PTHR43547:SF2">
    <property type="entry name" value="HYBRID SIGNAL TRANSDUCTION HISTIDINE KINASE C"/>
    <property type="match status" value="1"/>
</dbReference>
<dbReference type="Pfam" id="PF00512">
    <property type="entry name" value="HisKA"/>
    <property type="match status" value="1"/>
</dbReference>
<dbReference type="SMART" id="SM00388">
    <property type="entry name" value="HisKA"/>
    <property type="match status" value="1"/>
</dbReference>
<keyword evidence="4" id="KW-0597">Phosphoprotein</keyword>
<dbReference type="OrthoDB" id="9757990at2"/>
<dbReference type="InterPro" id="IPR005467">
    <property type="entry name" value="His_kinase_dom"/>
</dbReference>
<protein>
    <recommendedName>
        <fullName evidence="3">histidine kinase</fullName>
        <ecNumber evidence="3">2.7.13.3</ecNumber>
    </recommendedName>
</protein>
<dbReference type="InterPro" id="IPR036890">
    <property type="entry name" value="HATPase_C_sf"/>
</dbReference>
<dbReference type="InterPro" id="IPR003661">
    <property type="entry name" value="HisK_dim/P_dom"/>
</dbReference>
<dbReference type="EMBL" id="QJVC01000004">
    <property type="protein sequence ID" value="PYI38997.1"/>
    <property type="molecule type" value="Genomic_DNA"/>
</dbReference>
<dbReference type="Proteomes" id="UP000247980">
    <property type="component" value="Unassembled WGS sequence"/>
</dbReference>
<dbReference type="Gene3D" id="3.30.565.10">
    <property type="entry name" value="Histidine kinase-like ATPase, C-terminal domain"/>
    <property type="match status" value="1"/>
</dbReference>
<dbReference type="CDD" id="cd00082">
    <property type="entry name" value="HisKA"/>
    <property type="match status" value="1"/>
</dbReference>
<dbReference type="Pfam" id="PF02518">
    <property type="entry name" value="HATPase_c"/>
    <property type="match status" value="1"/>
</dbReference>
<dbReference type="SMART" id="SM00387">
    <property type="entry name" value="HATPase_c"/>
    <property type="match status" value="1"/>
</dbReference>
<reference evidence="9 10" key="1">
    <citation type="submission" date="2018-05" db="EMBL/GenBank/DDBJ databases">
        <title>Genetic diversity of glacier-inhabiting Cryobacterium bacteria in China and description of Cryobacterium mengkeensis sp. nov. and Arthrobacter glacialis sp. nov.</title>
        <authorList>
            <person name="Liu Q."/>
            <person name="Xin Y.-H."/>
        </authorList>
    </citation>
    <scope>NUCLEOTIDE SEQUENCE [LARGE SCALE GENOMIC DNA]</scope>
    <source>
        <strain evidence="9 10">B7</strain>
    </source>
</reference>
<dbReference type="InterPro" id="IPR003594">
    <property type="entry name" value="HATPase_dom"/>
</dbReference>
<feature type="transmembrane region" description="Helical" evidence="7">
    <location>
        <begin position="23"/>
        <end position="43"/>
    </location>
</feature>
<keyword evidence="7" id="KW-0472">Membrane</keyword>
<evidence type="ECO:0000256" key="5">
    <source>
        <dbReference type="ARBA" id="ARBA00022777"/>
    </source>
</evidence>
<comment type="caution">
    <text evidence="9">The sequence shown here is derived from an EMBL/GenBank/DDBJ whole genome shotgun (WGS) entry which is preliminary data.</text>
</comment>
<evidence type="ECO:0000313" key="9">
    <source>
        <dbReference type="EMBL" id="PYI38997.1"/>
    </source>
</evidence>
<keyword evidence="5 9" id="KW-0418">Kinase</keyword>
<evidence type="ECO:0000259" key="8">
    <source>
        <dbReference type="PROSITE" id="PS50109"/>
    </source>
</evidence>
<evidence type="ECO:0000256" key="6">
    <source>
        <dbReference type="ARBA" id="ARBA00023012"/>
    </source>
</evidence>
<sequence length="310" mass="33453">MLAQNSPNAHSGAIVDVKLWRTIGLLPLGLSILAVILLALSVAAEYQGWPFRSSFLAVLAAVSAMSASYILVIRRRVDLITNSHLRGLESRRADQVSMLSHEIRTPLAVISGSAELLAEEGPGPLTAKQRSFVARILDNSQRMANLAEQLLTQARIEAGVFEVRPAVVDVRSLMRHIVEDLVHVTDAPIVLDAPGAPVRANVDAELIRQVVTNLVMNAARSNYERTPIQIRLTSGEDQLMVSVSDGGSGMTEEQRDRLFSRFSSGRPLGNGTGIGLFISQQVIELHGGRIFVDTITGGGTTMMFTLPAKG</sequence>